<evidence type="ECO:0000313" key="2">
    <source>
        <dbReference type="EMBL" id="DAD79207.1"/>
    </source>
</evidence>
<feature type="region of interest" description="Disordered" evidence="1">
    <location>
        <begin position="1"/>
        <end position="87"/>
    </location>
</feature>
<proteinExistence type="predicted"/>
<evidence type="ECO:0000256" key="1">
    <source>
        <dbReference type="SAM" id="MobiDB-lite"/>
    </source>
</evidence>
<organism evidence="2">
    <name type="scientific">Siphoviridae sp. ctKvA22</name>
    <dbReference type="NCBI Taxonomy" id="2826246"/>
    <lineage>
        <taxon>Viruses</taxon>
        <taxon>Duplodnaviria</taxon>
        <taxon>Heunggongvirae</taxon>
        <taxon>Uroviricota</taxon>
        <taxon>Caudoviricetes</taxon>
    </lineage>
</organism>
<name>A0A8S5MAU6_9CAUD</name>
<feature type="compositionally biased region" description="Basic and acidic residues" evidence="1">
    <location>
        <begin position="74"/>
        <end position="87"/>
    </location>
</feature>
<accession>A0A8S5MAU6</accession>
<reference evidence="2" key="1">
    <citation type="journal article" date="2021" name="Proc. Natl. Acad. Sci. U.S.A.">
        <title>A Catalog of Tens of Thousands of Viruses from Human Metagenomes Reveals Hidden Associations with Chronic Diseases.</title>
        <authorList>
            <person name="Tisza M.J."/>
            <person name="Buck C.B."/>
        </authorList>
    </citation>
    <scope>NUCLEOTIDE SEQUENCE</scope>
    <source>
        <strain evidence="2">CtKvA22</strain>
    </source>
</reference>
<protein>
    <submittedName>
        <fullName evidence="2">Uncharacterized protein</fullName>
    </submittedName>
</protein>
<dbReference type="EMBL" id="BK014860">
    <property type="protein sequence ID" value="DAD79207.1"/>
    <property type="molecule type" value="Genomic_DNA"/>
</dbReference>
<sequence length="161" mass="18135">MATKKETTAEQTAESTMPTQEEMQKLLEENARLKAERDAAEAARIDAELAAAQSKETEQPKEDEELTAGQKQVQMEKRMQEAMEAAKAEKETIRLPITGNGDDDVFVSVNGYKYLIQRGKEVEVPRFVAEVLKNSENQKAATYRMMEEMQKKAEDGTGQFL</sequence>
<feature type="compositionally biased region" description="Basic and acidic residues" evidence="1">
    <location>
        <begin position="22"/>
        <end position="47"/>
    </location>
</feature>